<evidence type="ECO:0000313" key="2">
    <source>
        <dbReference type="Proteomes" id="UP000775213"/>
    </source>
</evidence>
<dbReference type="EMBL" id="JAGFBR010000004">
    <property type="protein sequence ID" value="KAH0468262.1"/>
    <property type="molecule type" value="Genomic_DNA"/>
</dbReference>
<comment type="caution">
    <text evidence="1">The sequence shown here is derived from an EMBL/GenBank/DDBJ whole genome shotgun (WGS) entry which is preliminary data.</text>
</comment>
<protein>
    <submittedName>
        <fullName evidence="1">Uncharacterized protein</fullName>
    </submittedName>
</protein>
<dbReference type="Proteomes" id="UP000775213">
    <property type="component" value="Unassembled WGS sequence"/>
</dbReference>
<name>A0AAV7HIS6_DENCH</name>
<reference evidence="1 2" key="1">
    <citation type="journal article" date="2021" name="Hortic Res">
        <title>Chromosome-scale assembly of the Dendrobium chrysotoxum genome enhances the understanding of orchid evolution.</title>
        <authorList>
            <person name="Zhang Y."/>
            <person name="Zhang G.Q."/>
            <person name="Zhang D."/>
            <person name="Liu X.D."/>
            <person name="Xu X.Y."/>
            <person name="Sun W.H."/>
            <person name="Yu X."/>
            <person name="Zhu X."/>
            <person name="Wang Z.W."/>
            <person name="Zhao X."/>
            <person name="Zhong W.Y."/>
            <person name="Chen H."/>
            <person name="Yin W.L."/>
            <person name="Huang T."/>
            <person name="Niu S.C."/>
            <person name="Liu Z.J."/>
        </authorList>
    </citation>
    <scope>NUCLEOTIDE SEQUENCE [LARGE SCALE GENOMIC DNA]</scope>
    <source>
        <strain evidence="1">Lindl</strain>
    </source>
</reference>
<proteinExistence type="predicted"/>
<keyword evidence="2" id="KW-1185">Reference proteome</keyword>
<dbReference type="AlphaFoldDB" id="A0AAV7HIS6"/>
<evidence type="ECO:0000313" key="1">
    <source>
        <dbReference type="EMBL" id="KAH0468262.1"/>
    </source>
</evidence>
<organism evidence="1 2">
    <name type="scientific">Dendrobium chrysotoxum</name>
    <name type="common">Orchid</name>
    <dbReference type="NCBI Taxonomy" id="161865"/>
    <lineage>
        <taxon>Eukaryota</taxon>
        <taxon>Viridiplantae</taxon>
        <taxon>Streptophyta</taxon>
        <taxon>Embryophyta</taxon>
        <taxon>Tracheophyta</taxon>
        <taxon>Spermatophyta</taxon>
        <taxon>Magnoliopsida</taxon>
        <taxon>Liliopsida</taxon>
        <taxon>Asparagales</taxon>
        <taxon>Orchidaceae</taxon>
        <taxon>Epidendroideae</taxon>
        <taxon>Malaxideae</taxon>
        <taxon>Dendrobiinae</taxon>
        <taxon>Dendrobium</taxon>
    </lineage>
</organism>
<accession>A0AAV7HIS6</accession>
<gene>
    <name evidence="1" type="ORF">IEQ34_003295</name>
</gene>
<sequence>MIVGDVGVFGIGFEGIHVPGGVLAVMGETTFNYVGIFVGISGEVRCCATAVLAVAGKDLLANVGIVSVM</sequence>